<evidence type="ECO:0000256" key="2">
    <source>
        <dbReference type="SAM" id="MobiDB-lite"/>
    </source>
</evidence>
<protein>
    <submittedName>
        <fullName evidence="3">Uncharacterized protein</fullName>
    </submittedName>
</protein>
<dbReference type="KEGG" id="aia:AWH56_017950"/>
<organism evidence="3">
    <name type="scientific">Anaerobacillus isosaccharinicus</name>
    <dbReference type="NCBI Taxonomy" id="1532552"/>
    <lineage>
        <taxon>Bacteria</taxon>
        <taxon>Bacillati</taxon>
        <taxon>Bacillota</taxon>
        <taxon>Bacilli</taxon>
        <taxon>Bacillales</taxon>
        <taxon>Bacillaceae</taxon>
        <taxon>Anaerobacillus</taxon>
    </lineage>
</organism>
<name>A0A1S2M8Z2_9BACI</name>
<accession>A0A1S2M8Z2</accession>
<feature type="coiled-coil region" evidence="1">
    <location>
        <begin position="11"/>
        <end position="38"/>
    </location>
</feature>
<keyword evidence="1" id="KW-0175">Coiled coil</keyword>
<reference evidence="3" key="1">
    <citation type="submission" date="2016-10" db="EMBL/GenBank/DDBJ databases">
        <title>Draft genome sequences of four alkaliphilic bacteria belonging to the Anaerobacillus genus.</title>
        <authorList>
            <person name="Bassil N.M."/>
            <person name="Lloyd J.R."/>
        </authorList>
    </citation>
    <scope>NUCLEOTIDE SEQUENCE [LARGE SCALE GENOMIC DNA]</scope>
    <source>
        <strain evidence="3">NB2006</strain>
    </source>
</reference>
<gene>
    <name evidence="3" type="ORF">AWH56_06405</name>
</gene>
<feature type="region of interest" description="Disordered" evidence="2">
    <location>
        <begin position="92"/>
        <end position="125"/>
    </location>
</feature>
<dbReference type="AlphaFoldDB" id="A0A1S2M8Z2"/>
<sequence length="125" mass="14291">MSWFKRVFLKKEKEDKQAEELLKKLDNLEQLLLKLNGKEFVYSITIEKLDIQNPALENLTFRLDNIDIDELSGALNLGNNIGVRVNQEKSKVKNTNTTETKKHEKKASVKTNEKGFTVSLNKNGG</sequence>
<evidence type="ECO:0000313" key="3">
    <source>
        <dbReference type="EMBL" id="OIJ21151.1"/>
    </source>
</evidence>
<proteinExistence type="predicted"/>
<evidence type="ECO:0000256" key="1">
    <source>
        <dbReference type="SAM" id="Coils"/>
    </source>
</evidence>
<dbReference type="EMBL" id="LQXD01000057">
    <property type="protein sequence ID" value="OIJ21151.1"/>
    <property type="molecule type" value="Genomic_DNA"/>
</dbReference>
<comment type="caution">
    <text evidence="3">The sequence shown here is derived from an EMBL/GenBank/DDBJ whole genome shotgun (WGS) entry which is preliminary data.</text>
</comment>